<accession>A0A1J8QMU2</accession>
<reference evidence="1 2" key="1">
    <citation type="submission" date="2016-03" db="EMBL/GenBank/DDBJ databases">
        <title>Comparative genomics of the ectomycorrhizal sister species Rhizopogon vinicolor and Rhizopogon vesiculosus (Basidiomycota: Boletales) reveals a divergence of the mating type B locus.</title>
        <authorList>
            <person name="Mujic A.B."/>
            <person name="Kuo A."/>
            <person name="Tritt A."/>
            <person name="Lipzen A."/>
            <person name="Chen C."/>
            <person name="Johnson J."/>
            <person name="Sharma A."/>
            <person name="Barry K."/>
            <person name="Grigoriev I.V."/>
            <person name="Spatafora J.W."/>
        </authorList>
    </citation>
    <scope>NUCLEOTIDE SEQUENCE [LARGE SCALE GENOMIC DNA]</scope>
    <source>
        <strain evidence="1 2">AM-OR11-056</strain>
    </source>
</reference>
<dbReference type="EMBL" id="LVVM01004364">
    <property type="protein sequence ID" value="OJA13100.1"/>
    <property type="molecule type" value="Genomic_DNA"/>
</dbReference>
<proteinExistence type="predicted"/>
<sequence length="28" mass="2922">MAHLGGEDFAYQTSSDFVASGSHPIPLS</sequence>
<name>A0A1J8QMU2_9AGAM</name>
<evidence type="ECO:0000313" key="2">
    <source>
        <dbReference type="Proteomes" id="UP000183567"/>
    </source>
</evidence>
<evidence type="ECO:0000313" key="1">
    <source>
        <dbReference type="EMBL" id="OJA13100.1"/>
    </source>
</evidence>
<comment type="caution">
    <text evidence="1">The sequence shown here is derived from an EMBL/GenBank/DDBJ whole genome shotgun (WGS) entry which is preliminary data.</text>
</comment>
<keyword evidence="2" id="KW-1185">Reference proteome</keyword>
<dbReference type="Proteomes" id="UP000183567">
    <property type="component" value="Unassembled WGS sequence"/>
</dbReference>
<dbReference type="AlphaFoldDB" id="A0A1J8QMU2"/>
<organism evidence="1 2">
    <name type="scientific">Rhizopogon vesiculosus</name>
    <dbReference type="NCBI Taxonomy" id="180088"/>
    <lineage>
        <taxon>Eukaryota</taxon>
        <taxon>Fungi</taxon>
        <taxon>Dikarya</taxon>
        <taxon>Basidiomycota</taxon>
        <taxon>Agaricomycotina</taxon>
        <taxon>Agaricomycetes</taxon>
        <taxon>Agaricomycetidae</taxon>
        <taxon>Boletales</taxon>
        <taxon>Suillineae</taxon>
        <taxon>Rhizopogonaceae</taxon>
        <taxon>Rhizopogon</taxon>
    </lineage>
</organism>
<gene>
    <name evidence="1" type="ORF">AZE42_11347</name>
</gene>
<protein>
    <submittedName>
        <fullName evidence="1">Uncharacterized protein</fullName>
    </submittedName>
</protein>